<evidence type="ECO:0008006" key="3">
    <source>
        <dbReference type="Google" id="ProtNLM"/>
    </source>
</evidence>
<dbReference type="PANTHER" id="PTHR10316:SF12">
    <property type="entry name" value="MEMBRANE-ASSOCIATED GUANYLATE KINASE, WW AND PDZ DOMAIN-CONTAINING PROTEIN 1"/>
    <property type="match status" value="1"/>
</dbReference>
<dbReference type="FunFam" id="2.30.42.10:FF:000103">
    <property type="entry name" value="membrane-associated guanylate kinase, WW and PDZ domain-containing protein 1 isoform X2"/>
    <property type="match status" value="1"/>
</dbReference>
<accession>A0A9N7ZDZ4</accession>
<dbReference type="CDD" id="cd06730">
    <property type="entry name" value="PDZ0_MAGI-1_3-like"/>
    <property type="match status" value="1"/>
</dbReference>
<dbReference type="Proteomes" id="UP001153269">
    <property type="component" value="Unassembled WGS sequence"/>
</dbReference>
<dbReference type="PANTHER" id="PTHR10316">
    <property type="entry name" value="MEMBRANE ASSOCIATED GUANYLATE KINASE-RELATED"/>
    <property type="match status" value="1"/>
</dbReference>
<dbReference type="EMBL" id="CADEAL010004498">
    <property type="protein sequence ID" value="CAB1460890.1"/>
    <property type="molecule type" value="Genomic_DNA"/>
</dbReference>
<dbReference type="AlphaFoldDB" id="A0A9N7ZDZ4"/>
<reference evidence="1" key="1">
    <citation type="submission" date="2020-03" db="EMBL/GenBank/DDBJ databases">
        <authorList>
            <person name="Weist P."/>
        </authorList>
    </citation>
    <scope>NUCLEOTIDE SEQUENCE</scope>
</reference>
<sequence>MSKVIQKKNHWITKVRECAVVRDACGALSLELRGGAENGEFPHIGPLREDALDYQEGKLCEGELLLEVEGLPVSGLPLYDILAVMKCCQGPVRFRTVRQVCWAPMHNWPGTVIQAVPDQTTERAVGLITGDHIASVALWKPYQCAEVARSLLRCTTAPTGVFLQLRNAERKEHLNEIGAFLREVNHYPRQHPKALEVYGALITGGFSRGSV</sequence>
<proteinExistence type="predicted"/>
<dbReference type="Gene3D" id="2.30.42.10">
    <property type="match status" value="1"/>
</dbReference>
<evidence type="ECO:0000313" key="2">
    <source>
        <dbReference type="Proteomes" id="UP001153269"/>
    </source>
</evidence>
<dbReference type="GO" id="GO:0007165">
    <property type="term" value="P:signal transduction"/>
    <property type="evidence" value="ECO:0007669"/>
    <property type="project" value="TreeGrafter"/>
</dbReference>
<dbReference type="SUPFAM" id="SSF50156">
    <property type="entry name" value="PDZ domain-like"/>
    <property type="match status" value="1"/>
</dbReference>
<protein>
    <recommendedName>
        <fullName evidence="3">PDZ domain-containing protein</fullName>
    </recommendedName>
</protein>
<dbReference type="GO" id="GO:0005737">
    <property type="term" value="C:cytoplasm"/>
    <property type="evidence" value="ECO:0007669"/>
    <property type="project" value="TreeGrafter"/>
</dbReference>
<dbReference type="GO" id="GO:0005911">
    <property type="term" value="C:cell-cell junction"/>
    <property type="evidence" value="ECO:0007669"/>
    <property type="project" value="TreeGrafter"/>
</dbReference>
<keyword evidence="2" id="KW-1185">Reference proteome</keyword>
<gene>
    <name evidence="1" type="ORF">PLEPLA_LOCUS48763</name>
</gene>
<name>A0A9N7ZDZ4_PLEPL</name>
<comment type="caution">
    <text evidence="1">The sequence shown here is derived from an EMBL/GenBank/DDBJ whole genome shotgun (WGS) entry which is preliminary data.</text>
</comment>
<dbReference type="InterPro" id="IPR036034">
    <property type="entry name" value="PDZ_sf"/>
</dbReference>
<organism evidence="1 2">
    <name type="scientific">Pleuronectes platessa</name>
    <name type="common">European plaice</name>
    <dbReference type="NCBI Taxonomy" id="8262"/>
    <lineage>
        <taxon>Eukaryota</taxon>
        <taxon>Metazoa</taxon>
        <taxon>Chordata</taxon>
        <taxon>Craniata</taxon>
        <taxon>Vertebrata</taxon>
        <taxon>Euteleostomi</taxon>
        <taxon>Actinopterygii</taxon>
        <taxon>Neopterygii</taxon>
        <taxon>Teleostei</taxon>
        <taxon>Neoteleostei</taxon>
        <taxon>Acanthomorphata</taxon>
        <taxon>Carangaria</taxon>
        <taxon>Pleuronectiformes</taxon>
        <taxon>Pleuronectoidei</taxon>
        <taxon>Pleuronectidae</taxon>
        <taxon>Pleuronectes</taxon>
    </lineage>
</organism>
<evidence type="ECO:0000313" key="1">
    <source>
        <dbReference type="EMBL" id="CAB1460890.1"/>
    </source>
</evidence>